<evidence type="ECO:0000313" key="2">
    <source>
        <dbReference type="EMBL" id="ALN58597.1"/>
    </source>
</evidence>
<name>A0A0S2DIY3_LYSEN</name>
<sequence>MQPADQAAFGVPMQASKPRSCESHDPWLHRDKAVSFGTRACALT</sequence>
<gene>
    <name evidence="2" type="ORF">GLE_3251</name>
</gene>
<protein>
    <submittedName>
        <fullName evidence="2">Uncharacterized protein</fullName>
    </submittedName>
</protein>
<organism evidence="2 3">
    <name type="scientific">Lysobacter enzymogenes</name>
    <dbReference type="NCBI Taxonomy" id="69"/>
    <lineage>
        <taxon>Bacteria</taxon>
        <taxon>Pseudomonadati</taxon>
        <taxon>Pseudomonadota</taxon>
        <taxon>Gammaproteobacteria</taxon>
        <taxon>Lysobacterales</taxon>
        <taxon>Lysobacteraceae</taxon>
        <taxon>Lysobacter</taxon>
    </lineage>
</organism>
<feature type="region of interest" description="Disordered" evidence="1">
    <location>
        <begin position="1"/>
        <end position="26"/>
    </location>
</feature>
<dbReference type="STRING" id="69.GLE_3251"/>
<dbReference type="AlphaFoldDB" id="A0A0S2DIY3"/>
<accession>A0A0S2DIY3</accession>
<reference evidence="2 3" key="1">
    <citation type="submission" date="2015-11" db="EMBL/GenBank/DDBJ databases">
        <title>Genome sequences of Lysobacter enzymogenes strain C3 and Lysobacter antibioticus ATCC 29479.</title>
        <authorList>
            <person name="Kobayashi D.Y."/>
        </authorList>
    </citation>
    <scope>NUCLEOTIDE SEQUENCE [LARGE SCALE GENOMIC DNA]</scope>
    <source>
        <strain evidence="2 3">C3</strain>
    </source>
</reference>
<evidence type="ECO:0000256" key="1">
    <source>
        <dbReference type="SAM" id="MobiDB-lite"/>
    </source>
</evidence>
<dbReference type="Proteomes" id="UP000061569">
    <property type="component" value="Chromosome"/>
</dbReference>
<dbReference type="PATRIC" id="fig|69.6.peg.3205"/>
<evidence type="ECO:0000313" key="3">
    <source>
        <dbReference type="Proteomes" id="UP000061569"/>
    </source>
</evidence>
<dbReference type="EMBL" id="CP013140">
    <property type="protein sequence ID" value="ALN58597.1"/>
    <property type="molecule type" value="Genomic_DNA"/>
</dbReference>
<proteinExistence type="predicted"/>
<dbReference type="KEGG" id="lez:GLE_3251"/>